<evidence type="ECO:0000256" key="3">
    <source>
        <dbReference type="RuleBase" id="RU004514"/>
    </source>
</evidence>
<dbReference type="FunFam" id="3.20.20.10:FF:000007">
    <property type="entry name" value="Pyridoxal phosphate homeostasis protein"/>
    <property type="match status" value="1"/>
</dbReference>
<comment type="caution">
    <text evidence="7">The sequence shown here is derived from an EMBL/GenBank/DDBJ whole genome shotgun (WGS) entry which is preliminary data.</text>
</comment>
<dbReference type="Gene3D" id="3.20.20.10">
    <property type="entry name" value="Alanine racemase"/>
    <property type="match status" value="1"/>
</dbReference>
<keyword evidence="1 2" id="KW-0663">Pyridoxal phosphate</keyword>
<dbReference type="EMBL" id="JABELV010000053">
    <property type="protein sequence ID" value="KAG7553555.1"/>
    <property type="molecule type" value="Genomic_DNA"/>
</dbReference>
<name>A0A8K0JN06_9TREE</name>
<comment type="similarity">
    <text evidence="2 3">Belongs to the pyridoxal phosphate-binding protein YggS/PROSC family.</text>
</comment>
<feature type="region of interest" description="Disordered" evidence="5">
    <location>
        <begin position="312"/>
        <end position="334"/>
    </location>
</feature>
<dbReference type="Pfam" id="PF01168">
    <property type="entry name" value="Ala_racemase_N"/>
    <property type="match status" value="1"/>
</dbReference>
<feature type="coiled-coil region" evidence="4">
    <location>
        <begin position="56"/>
        <end position="83"/>
    </location>
</feature>
<proteinExistence type="inferred from homology"/>
<dbReference type="Proteomes" id="UP000812966">
    <property type="component" value="Unassembled WGS sequence"/>
</dbReference>
<feature type="domain" description="Alanine racemase N-terminal" evidence="6">
    <location>
        <begin position="91"/>
        <end position="321"/>
    </location>
</feature>
<dbReference type="CDD" id="cd06822">
    <property type="entry name" value="PLPDE_III_YBL036c_euk"/>
    <property type="match status" value="1"/>
</dbReference>
<dbReference type="HAMAP" id="MF_02087">
    <property type="entry name" value="PLP_homeostasis"/>
    <property type="match status" value="1"/>
</dbReference>
<evidence type="ECO:0000313" key="8">
    <source>
        <dbReference type="Proteomes" id="UP000812966"/>
    </source>
</evidence>
<protein>
    <recommendedName>
        <fullName evidence="2">Pyridoxal phosphate homeostasis protein</fullName>
        <shortName evidence="2">PLP homeostasis protein</shortName>
    </recommendedName>
</protein>
<reference evidence="7" key="1">
    <citation type="submission" date="2020-04" db="EMBL/GenBank/DDBJ databases">
        <title>Analysis of mating type loci in Filobasidium floriforme.</title>
        <authorList>
            <person name="Nowrousian M."/>
        </authorList>
    </citation>
    <scope>NUCLEOTIDE SEQUENCE</scope>
    <source>
        <strain evidence="7">CBS 6242</strain>
    </source>
</reference>
<dbReference type="PANTHER" id="PTHR10146">
    <property type="entry name" value="PROLINE SYNTHETASE CO-TRANSCRIBED BACTERIAL HOMOLOG PROTEIN"/>
    <property type="match status" value="1"/>
</dbReference>
<dbReference type="GO" id="GO:0030170">
    <property type="term" value="F:pyridoxal phosphate binding"/>
    <property type="evidence" value="ECO:0007669"/>
    <property type="project" value="UniProtKB-UniRule"/>
</dbReference>
<dbReference type="AlphaFoldDB" id="A0A8K0JN06"/>
<evidence type="ECO:0000313" key="7">
    <source>
        <dbReference type="EMBL" id="KAG7553555.1"/>
    </source>
</evidence>
<organism evidence="7 8">
    <name type="scientific">Filobasidium floriforme</name>
    <dbReference type="NCBI Taxonomy" id="5210"/>
    <lineage>
        <taxon>Eukaryota</taxon>
        <taxon>Fungi</taxon>
        <taxon>Dikarya</taxon>
        <taxon>Basidiomycota</taxon>
        <taxon>Agaricomycotina</taxon>
        <taxon>Tremellomycetes</taxon>
        <taxon>Filobasidiales</taxon>
        <taxon>Filobasidiaceae</taxon>
        <taxon>Filobasidium</taxon>
    </lineage>
</organism>
<dbReference type="InterPro" id="IPR001608">
    <property type="entry name" value="Ala_racemase_N"/>
</dbReference>
<evidence type="ECO:0000259" key="6">
    <source>
        <dbReference type="Pfam" id="PF01168"/>
    </source>
</evidence>
<dbReference type="SUPFAM" id="SSF51419">
    <property type="entry name" value="PLP-binding barrel"/>
    <property type="match status" value="1"/>
</dbReference>
<accession>A0A8K0JN06</accession>
<dbReference type="InterPro" id="IPR011078">
    <property type="entry name" value="PyrdxlP_homeostasis"/>
</dbReference>
<comment type="function">
    <text evidence="2">Pyridoxal 5'-phosphate (PLP)-binding protein, which may be involved in intracellular homeostatic regulation of pyridoxal 5'-phosphate (PLP), the active form of vitamin B6.</text>
</comment>
<evidence type="ECO:0000256" key="4">
    <source>
        <dbReference type="SAM" id="Coils"/>
    </source>
</evidence>
<keyword evidence="8" id="KW-1185">Reference proteome</keyword>
<dbReference type="NCBIfam" id="TIGR00044">
    <property type="entry name" value="YggS family pyridoxal phosphate-dependent enzyme"/>
    <property type="match status" value="1"/>
</dbReference>
<evidence type="ECO:0000256" key="2">
    <source>
        <dbReference type="HAMAP-Rule" id="MF_03225"/>
    </source>
</evidence>
<gene>
    <name evidence="7" type="ORF">FFLO_03062</name>
</gene>
<dbReference type="PANTHER" id="PTHR10146:SF14">
    <property type="entry name" value="PYRIDOXAL PHOSPHATE HOMEOSTASIS PROTEIN"/>
    <property type="match status" value="1"/>
</dbReference>
<dbReference type="InterPro" id="IPR029066">
    <property type="entry name" value="PLP-binding_barrel"/>
</dbReference>
<evidence type="ECO:0000256" key="5">
    <source>
        <dbReference type="SAM" id="MobiDB-lite"/>
    </source>
</evidence>
<sequence length="334" mass="36252">MVLALSRSLAITRLVFRPIALASRPAPYYHTSYSTITQKRTTKMSDKEEQSAKLDLDYTSERAEELKENIEAVQKEIDEVWAEVEGQGGVKPRLVAVSKLKPASDIKALYDAGYRHFGENYIQEMVDKAHALPSDIKWHFIGALQSNKAKLAASIPNLYVLETLSSIKTANMLNKSTPDDQTLNVYIQINTSSEDAKSGVQPLSLSKGSDPEPNPEASELIDLATHILTECPRLRLHGLMTIGSLSASTSNSSDGGNPDFDTLKSTRTALVQALKSKGVKGAPESEGELELSMGMSADFKEAVKQGSSGVRVGTRIFGERPKKVKAGDGQGVTK</sequence>
<evidence type="ECO:0000256" key="1">
    <source>
        <dbReference type="ARBA" id="ARBA00022898"/>
    </source>
</evidence>
<feature type="modified residue" description="N6-(pyridoxal phosphate)lysine" evidence="2">
    <location>
        <position position="99"/>
    </location>
</feature>
<feature type="region of interest" description="Disordered" evidence="5">
    <location>
        <begin position="197"/>
        <end position="217"/>
    </location>
</feature>
<keyword evidence="4" id="KW-0175">Coiled coil</keyword>